<evidence type="ECO:0000256" key="1">
    <source>
        <dbReference type="SAM" id="MobiDB-lite"/>
    </source>
</evidence>
<dbReference type="Proteomes" id="UP000245771">
    <property type="component" value="Unassembled WGS sequence"/>
</dbReference>
<feature type="compositionally biased region" description="Polar residues" evidence="1">
    <location>
        <begin position="16"/>
        <end position="38"/>
    </location>
</feature>
<dbReference type="GeneID" id="37023950"/>
<reference evidence="2 3" key="1">
    <citation type="journal article" date="2018" name="Mol. Biol. Evol.">
        <title>Broad Genomic Sampling Reveals a Smut Pathogenic Ancestry of the Fungal Clade Ustilaginomycotina.</title>
        <authorList>
            <person name="Kijpornyongpan T."/>
            <person name="Mondo S.J."/>
            <person name="Barry K."/>
            <person name="Sandor L."/>
            <person name="Lee J."/>
            <person name="Lipzen A."/>
            <person name="Pangilinan J."/>
            <person name="LaButti K."/>
            <person name="Hainaut M."/>
            <person name="Henrissat B."/>
            <person name="Grigoriev I.V."/>
            <person name="Spatafora J.W."/>
            <person name="Aime M.C."/>
        </authorList>
    </citation>
    <scope>NUCLEOTIDE SEQUENCE [LARGE SCALE GENOMIC DNA]</scope>
    <source>
        <strain evidence="2 3">MCA 3882</strain>
    </source>
</reference>
<evidence type="ECO:0000313" key="3">
    <source>
        <dbReference type="Proteomes" id="UP000245771"/>
    </source>
</evidence>
<keyword evidence="3" id="KW-1185">Reference proteome</keyword>
<feature type="region of interest" description="Disordered" evidence="1">
    <location>
        <begin position="1"/>
        <end position="90"/>
    </location>
</feature>
<dbReference type="EMBL" id="KZ819603">
    <property type="protein sequence ID" value="PWN34535.1"/>
    <property type="molecule type" value="Genomic_DNA"/>
</dbReference>
<evidence type="ECO:0000313" key="2">
    <source>
        <dbReference type="EMBL" id="PWN34535.1"/>
    </source>
</evidence>
<protein>
    <submittedName>
        <fullName evidence="2">Uncharacterized protein</fullName>
    </submittedName>
</protein>
<gene>
    <name evidence="2" type="ORF">FA14DRAFT_31539</name>
</gene>
<name>A0A316VGC1_9BASI</name>
<organism evidence="2 3">
    <name type="scientific">Meira miltonrushii</name>
    <dbReference type="NCBI Taxonomy" id="1280837"/>
    <lineage>
        <taxon>Eukaryota</taxon>
        <taxon>Fungi</taxon>
        <taxon>Dikarya</taxon>
        <taxon>Basidiomycota</taxon>
        <taxon>Ustilaginomycotina</taxon>
        <taxon>Exobasidiomycetes</taxon>
        <taxon>Exobasidiales</taxon>
        <taxon>Brachybasidiaceae</taxon>
        <taxon>Meira</taxon>
    </lineage>
</organism>
<proteinExistence type="predicted"/>
<feature type="compositionally biased region" description="Basic and acidic residues" evidence="1">
    <location>
        <begin position="46"/>
        <end position="57"/>
    </location>
</feature>
<dbReference type="AlphaFoldDB" id="A0A316VGC1"/>
<sequence>MADREQEQIDQEEFQPGQNEQAQEQNDSIDQNQLQSGASVEPEAQDLSKDNIIDDSKGPGGRSLRANRGDPTSADKDIDAAVDSAEQAEA</sequence>
<dbReference type="InParanoid" id="A0A316VGC1"/>
<accession>A0A316VGC1</accession>
<dbReference type="RefSeq" id="XP_025354837.1">
    <property type="nucleotide sequence ID" value="XM_025502169.1"/>
</dbReference>